<comment type="caution">
    <text evidence="4">The sequence shown here is derived from an EMBL/GenBank/DDBJ whole genome shotgun (WGS) entry which is preliminary data.</text>
</comment>
<dbReference type="AlphaFoldDB" id="A0A6V7V241"/>
<evidence type="ECO:0000313" key="4">
    <source>
        <dbReference type="EMBL" id="CAD2168415.1"/>
    </source>
</evidence>
<evidence type="ECO:0000256" key="3">
    <source>
        <dbReference type="SAM" id="Phobius"/>
    </source>
</evidence>
<keyword evidence="3" id="KW-0472">Membrane</keyword>
<evidence type="ECO:0000313" key="5">
    <source>
        <dbReference type="Proteomes" id="UP000580250"/>
    </source>
</evidence>
<sequence>MLICLMIIFWRRILENYPRTATLIIMILKRLIYKIIIILFIVIFIFLPAKFYLCEKTDDITGKENQNSSRMSGILFEKKIKYLLRSFPPPFKNTTKYLLMQIPQHWNGDCGGLANQMWRYAVIYSLAKSTGRFPGISYASTWTCDKLNSPREIQRTFPLYHAVQYYFQVESNDDFIYDRTFEDHCCKYYDAGILEKYTAKYLIISPPPQSPKYLLNINKEIRELFRFSDDIRMNVDNFIYRLFRSDKSHKFCVYTRRGDFTKAKWKEWHKASDFMFTKKGAEYILKNELKHKKFGTSIVLLGEDKQFLYKLNITNKGKKIYIPEPMNRGHDMCFAITICNSLLLTASSSTYGWWIGYLLKKENVKVFYDADFSHSLVSIENFPNNWIPIIYDTKLNKIKKFKKNIKYKLSNTQ</sequence>
<keyword evidence="1" id="KW-0328">Glycosyltransferase</keyword>
<dbReference type="Pfam" id="PF01531">
    <property type="entry name" value="Glyco_transf_11"/>
    <property type="match status" value="1"/>
</dbReference>
<dbReference type="OrthoDB" id="5815225at2759"/>
<dbReference type="Proteomes" id="UP000580250">
    <property type="component" value="Unassembled WGS sequence"/>
</dbReference>
<evidence type="ECO:0000256" key="2">
    <source>
        <dbReference type="ARBA" id="ARBA00022679"/>
    </source>
</evidence>
<dbReference type="InterPro" id="IPR052501">
    <property type="entry name" value="Alpha-1-2_FucT"/>
</dbReference>
<accession>A0A6V7V241</accession>
<name>A0A6V7V241_MELEN</name>
<feature type="transmembrane region" description="Helical" evidence="3">
    <location>
        <begin position="31"/>
        <end position="53"/>
    </location>
</feature>
<reference evidence="4 5" key="1">
    <citation type="submission" date="2020-08" db="EMBL/GenBank/DDBJ databases">
        <authorList>
            <person name="Koutsovoulos G."/>
            <person name="Danchin GJ E."/>
        </authorList>
    </citation>
    <scope>NUCLEOTIDE SEQUENCE [LARGE SCALE GENOMIC DNA]</scope>
</reference>
<dbReference type="InterPro" id="IPR002516">
    <property type="entry name" value="Glyco_trans_11"/>
</dbReference>
<dbReference type="PANTHER" id="PTHR22898">
    <property type="entry name" value="UNCHARACTERIZED GLYCOSOL TRANSFERASE-RELATED"/>
    <property type="match status" value="1"/>
</dbReference>
<dbReference type="GO" id="GO:0008107">
    <property type="term" value="F:galactoside 2-alpha-L-fucosyltransferase activity"/>
    <property type="evidence" value="ECO:0007669"/>
    <property type="project" value="InterPro"/>
</dbReference>
<gene>
    <name evidence="4" type="ORF">MENT_LOCUS19783</name>
</gene>
<proteinExistence type="predicted"/>
<evidence type="ECO:0000256" key="1">
    <source>
        <dbReference type="ARBA" id="ARBA00022676"/>
    </source>
</evidence>
<dbReference type="GO" id="GO:0005975">
    <property type="term" value="P:carbohydrate metabolic process"/>
    <property type="evidence" value="ECO:0007669"/>
    <property type="project" value="InterPro"/>
</dbReference>
<dbReference type="GO" id="GO:0016020">
    <property type="term" value="C:membrane"/>
    <property type="evidence" value="ECO:0007669"/>
    <property type="project" value="InterPro"/>
</dbReference>
<dbReference type="EMBL" id="CAJEWN010000140">
    <property type="protein sequence ID" value="CAD2168415.1"/>
    <property type="molecule type" value="Genomic_DNA"/>
</dbReference>
<keyword evidence="2" id="KW-0808">Transferase</keyword>
<keyword evidence="3" id="KW-1133">Transmembrane helix</keyword>
<keyword evidence="3" id="KW-0812">Transmembrane</keyword>
<dbReference type="PANTHER" id="PTHR22898:SF3">
    <property type="entry name" value="ALPHA-1,2-FUCOSYLTRANSFERASE-RELATED"/>
    <property type="match status" value="1"/>
</dbReference>
<organism evidence="4 5">
    <name type="scientific">Meloidogyne enterolobii</name>
    <name type="common">Root-knot nematode worm</name>
    <name type="synonym">Meloidogyne mayaguensis</name>
    <dbReference type="NCBI Taxonomy" id="390850"/>
    <lineage>
        <taxon>Eukaryota</taxon>
        <taxon>Metazoa</taxon>
        <taxon>Ecdysozoa</taxon>
        <taxon>Nematoda</taxon>
        <taxon>Chromadorea</taxon>
        <taxon>Rhabditida</taxon>
        <taxon>Tylenchina</taxon>
        <taxon>Tylenchomorpha</taxon>
        <taxon>Tylenchoidea</taxon>
        <taxon>Meloidogynidae</taxon>
        <taxon>Meloidogyninae</taxon>
        <taxon>Meloidogyne</taxon>
    </lineage>
</organism>
<protein>
    <submittedName>
        <fullName evidence="4">Uncharacterized protein</fullName>
    </submittedName>
</protein>